<sequence length="208" mass="23980">MAVPEQPVPRSAHSQHESGPQTSTWSAEFQLRLPKSIQVINESRQIIGTKEFEEKRNKWAVVSMRPHRDAPAGTAPTRVPRPDLHGLNRRLERMFLNMDSLTYSGLTTSDEVKAYIIYWVHDLDTFSNELQSPTLSVQDQKDMIRGLVNLLVSLNRKLEEAETTSQGIFYKHASSDIDLTFNKLRCFSTLCGKEIEEFEDEREEWKQT</sequence>
<keyword evidence="3" id="KW-1185">Reference proteome</keyword>
<name>A0A9W9I0C9_9EURO</name>
<accession>A0A9W9I0C9</accession>
<feature type="region of interest" description="Disordered" evidence="1">
    <location>
        <begin position="1"/>
        <end position="25"/>
    </location>
</feature>
<comment type="caution">
    <text evidence="2">The sequence shown here is derived from an EMBL/GenBank/DDBJ whole genome shotgun (WGS) entry which is preliminary data.</text>
</comment>
<protein>
    <submittedName>
        <fullName evidence="2">Uncharacterized protein</fullName>
    </submittedName>
</protein>
<reference evidence="2" key="1">
    <citation type="submission" date="2022-11" db="EMBL/GenBank/DDBJ databases">
        <authorList>
            <person name="Petersen C."/>
        </authorList>
    </citation>
    <scope>NUCLEOTIDE SEQUENCE</scope>
    <source>
        <strain evidence="2">IBT 21917</strain>
    </source>
</reference>
<gene>
    <name evidence="2" type="ORF">N7492_007676</name>
</gene>
<proteinExistence type="predicted"/>
<dbReference type="OrthoDB" id="10603564at2759"/>
<dbReference type="EMBL" id="JAPQKO010000005">
    <property type="protein sequence ID" value="KAJ5162284.1"/>
    <property type="molecule type" value="Genomic_DNA"/>
</dbReference>
<organism evidence="2 3">
    <name type="scientific">Penicillium capsulatum</name>
    <dbReference type="NCBI Taxonomy" id="69766"/>
    <lineage>
        <taxon>Eukaryota</taxon>
        <taxon>Fungi</taxon>
        <taxon>Dikarya</taxon>
        <taxon>Ascomycota</taxon>
        <taxon>Pezizomycotina</taxon>
        <taxon>Eurotiomycetes</taxon>
        <taxon>Eurotiomycetidae</taxon>
        <taxon>Eurotiales</taxon>
        <taxon>Aspergillaceae</taxon>
        <taxon>Penicillium</taxon>
    </lineage>
</organism>
<dbReference type="Proteomes" id="UP001146351">
    <property type="component" value="Unassembled WGS sequence"/>
</dbReference>
<reference evidence="2" key="2">
    <citation type="journal article" date="2023" name="IMA Fungus">
        <title>Comparative genomic study of the Penicillium genus elucidates a diverse pangenome and 15 lateral gene transfer events.</title>
        <authorList>
            <person name="Petersen C."/>
            <person name="Sorensen T."/>
            <person name="Nielsen M.R."/>
            <person name="Sondergaard T.E."/>
            <person name="Sorensen J.L."/>
            <person name="Fitzpatrick D.A."/>
            <person name="Frisvad J.C."/>
            <person name="Nielsen K.L."/>
        </authorList>
    </citation>
    <scope>NUCLEOTIDE SEQUENCE</scope>
    <source>
        <strain evidence="2">IBT 21917</strain>
    </source>
</reference>
<dbReference type="AlphaFoldDB" id="A0A9W9I0C9"/>
<evidence type="ECO:0000313" key="2">
    <source>
        <dbReference type="EMBL" id="KAJ5162284.1"/>
    </source>
</evidence>
<evidence type="ECO:0000256" key="1">
    <source>
        <dbReference type="SAM" id="MobiDB-lite"/>
    </source>
</evidence>
<evidence type="ECO:0000313" key="3">
    <source>
        <dbReference type="Proteomes" id="UP001146351"/>
    </source>
</evidence>